<feature type="transmembrane region" description="Helical" evidence="6">
    <location>
        <begin position="183"/>
        <end position="205"/>
    </location>
</feature>
<evidence type="ECO:0000256" key="4">
    <source>
        <dbReference type="ARBA" id="ARBA00023136"/>
    </source>
</evidence>
<evidence type="ECO:0000259" key="7">
    <source>
        <dbReference type="Pfam" id="PF20684"/>
    </source>
</evidence>
<comment type="similarity">
    <text evidence="5">Belongs to the SAT4 family.</text>
</comment>
<dbReference type="EMBL" id="JAKNSF020000055">
    <property type="protein sequence ID" value="KAK7724680.1"/>
    <property type="molecule type" value="Genomic_DNA"/>
</dbReference>
<keyword evidence="2 6" id="KW-0812">Transmembrane</keyword>
<comment type="subcellular location">
    <subcellularLocation>
        <location evidence="1">Membrane</location>
        <topology evidence="1">Multi-pass membrane protein</topology>
    </subcellularLocation>
</comment>
<feature type="transmembrane region" description="Helical" evidence="6">
    <location>
        <begin position="61"/>
        <end position="81"/>
    </location>
</feature>
<reference evidence="8 9" key="1">
    <citation type="submission" date="2024-02" db="EMBL/GenBank/DDBJ databases">
        <title>De novo assembly and annotation of 12 fungi associated with fruit tree decline syndrome in Ontario, Canada.</title>
        <authorList>
            <person name="Sulman M."/>
            <person name="Ellouze W."/>
            <person name="Ilyukhin E."/>
        </authorList>
    </citation>
    <scope>NUCLEOTIDE SEQUENCE [LARGE SCALE GENOMIC DNA]</scope>
    <source>
        <strain evidence="8 9">M169</strain>
    </source>
</reference>
<feature type="transmembrane region" description="Helical" evidence="6">
    <location>
        <begin position="148"/>
        <end position="171"/>
    </location>
</feature>
<name>A0ABR1P286_DIAER</name>
<evidence type="ECO:0000313" key="8">
    <source>
        <dbReference type="EMBL" id="KAK7724680.1"/>
    </source>
</evidence>
<feature type="transmembrane region" description="Helical" evidence="6">
    <location>
        <begin position="24"/>
        <end position="49"/>
    </location>
</feature>
<dbReference type="InterPro" id="IPR052337">
    <property type="entry name" value="SAT4-like"/>
</dbReference>
<keyword evidence="4 6" id="KW-0472">Membrane</keyword>
<accession>A0ABR1P286</accession>
<dbReference type="PANTHER" id="PTHR33048">
    <property type="entry name" value="PTH11-LIKE INTEGRAL MEMBRANE PROTEIN (AFU_ORTHOLOGUE AFUA_5G11245)"/>
    <property type="match status" value="1"/>
</dbReference>
<dbReference type="Proteomes" id="UP001430848">
    <property type="component" value="Unassembled WGS sequence"/>
</dbReference>
<keyword evidence="3 6" id="KW-1133">Transmembrane helix</keyword>
<comment type="caution">
    <text evidence="8">The sequence shown here is derived from an EMBL/GenBank/DDBJ whole genome shotgun (WGS) entry which is preliminary data.</text>
</comment>
<feature type="transmembrane region" description="Helical" evidence="6">
    <location>
        <begin position="225"/>
        <end position="242"/>
    </location>
</feature>
<evidence type="ECO:0000256" key="1">
    <source>
        <dbReference type="ARBA" id="ARBA00004141"/>
    </source>
</evidence>
<dbReference type="InterPro" id="IPR049326">
    <property type="entry name" value="Rhodopsin_dom_fungi"/>
</dbReference>
<proteinExistence type="inferred from homology"/>
<sequence>MSVEMGDISKMAHPDFFANAKKGFVAIGTCINLTIVGVLIIKLNFLIFFRRLGEKSHKIITILWSAVLTFTIAGAVAQIGMQQFGCFFGSIEYIFGGSCTDRSQQRIFFNAIFSSAVDAISDFLSESLPQFPEQDLVRGCLNPPPPPLGYFITDIPLTRIPLAVIVFPVAILWRSRIGMRKKLILTFVFSLVFLTIAITIVRGSVFHSTYTDTGADTKTQSATFTWFWFYCEFSVVSFRTLFVQRNNKASDEHREKLRREAAYQSAMRRGWRAKARQFHDSLLDTCRSLEDWSGSDESLGLRGLPGVPSGLMTVDFNDDDNWSRGVKSSVSIHSVLKTPDTAHVYGLAR</sequence>
<dbReference type="Pfam" id="PF20684">
    <property type="entry name" value="Fung_rhodopsin"/>
    <property type="match status" value="1"/>
</dbReference>
<keyword evidence="9" id="KW-1185">Reference proteome</keyword>
<evidence type="ECO:0000256" key="2">
    <source>
        <dbReference type="ARBA" id="ARBA00022692"/>
    </source>
</evidence>
<evidence type="ECO:0000256" key="6">
    <source>
        <dbReference type="SAM" id="Phobius"/>
    </source>
</evidence>
<organism evidence="8 9">
    <name type="scientific">Diaporthe eres</name>
    <name type="common">Phomopsis oblonga</name>
    <dbReference type="NCBI Taxonomy" id="83184"/>
    <lineage>
        <taxon>Eukaryota</taxon>
        <taxon>Fungi</taxon>
        <taxon>Dikarya</taxon>
        <taxon>Ascomycota</taxon>
        <taxon>Pezizomycotina</taxon>
        <taxon>Sordariomycetes</taxon>
        <taxon>Sordariomycetidae</taxon>
        <taxon>Diaporthales</taxon>
        <taxon>Diaporthaceae</taxon>
        <taxon>Diaporthe</taxon>
        <taxon>Diaporthe eres species complex</taxon>
    </lineage>
</organism>
<protein>
    <recommendedName>
        <fullName evidence="7">Rhodopsin domain-containing protein</fullName>
    </recommendedName>
</protein>
<evidence type="ECO:0000256" key="3">
    <source>
        <dbReference type="ARBA" id="ARBA00022989"/>
    </source>
</evidence>
<gene>
    <name evidence="8" type="ORF">SLS63_008517</name>
</gene>
<feature type="domain" description="Rhodopsin" evidence="7">
    <location>
        <begin position="162"/>
        <end position="233"/>
    </location>
</feature>
<evidence type="ECO:0000256" key="5">
    <source>
        <dbReference type="ARBA" id="ARBA00038359"/>
    </source>
</evidence>
<dbReference type="PANTHER" id="PTHR33048:SF47">
    <property type="entry name" value="INTEGRAL MEMBRANE PROTEIN-RELATED"/>
    <property type="match status" value="1"/>
</dbReference>
<evidence type="ECO:0000313" key="9">
    <source>
        <dbReference type="Proteomes" id="UP001430848"/>
    </source>
</evidence>